<sequence>MSEEGKTVCVTGASGFIASWLVKFLLHRGYTVKASVRDPNDPKKTDHLTSLDGAKERLHLFKASLLEEGSFDAVVDGCEGVFHTASPCYLEVKDPQKMLIAKEKYALCLDDDTKMHITRGVALNTF</sequence>
<evidence type="ECO:0000313" key="5">
    <source>
        <dbReference type="Proteomes" id="UP001627284"/>
    </source>
</evidence>
<evidence type="ECO:0000313" key="4">
    <source>
        <dbReference type="EMBL" id="KAL3347480.1"/>
    </source>
</evidence>
<dbReference type="InterPro" id="IPR036291">
    <property type="entry name" value="NAD(P)-bd_dom_sf"/>
</dbReference>
<keyword evidence="1" id="KW-0521">NADP</keyword>
<dbReference type="GO" id="GO:0016491">
    <property type="term" value="F:oxidoreductase activity"/>
    <property type="evidence" value="ECO:0007669"/>
    <property type="project" value="UniProtKB-KW"/>
</dbReference>
<keyword evidence="5" id="KW-1185">Reference proteome</keyword>
<dbReference type="Pfam" id="PF05368">
    <property type="entry name" value="NmrA"/>
    <property type="match status" value="1"/>
</dbReference>
<dbReference type="AlphaFoldDB" id="A0ABD2SUD7"/>
<gene>
    <name evidence="4" type="ORF">AABB24_021251</name>
</gene>
<comment type="caution">
    <text evidence="4">The sequence shown here is derived from an EMBL/GenBank/DDBJ whole genome shotgun (WGS) entry which is preliminary data.</text>
</comment>
<evidence type="ECO:0000259" key="3">
    <source>
        <dbReference type="Pfam" id="PF05368"/>
    </source>
</evidence>
<dbReference type="Proteomes" id="UP001627284">
    <property type="component" value="Unassembled WGS sequence"/>
</dbReference>
<protein>
    <recommendedName>
        <fullName evidence="3">NmrA-like domain-containing protein</fullName>
    </recommendedName>
</protein>
<dbReference type="EMBL" id="JBJKTR010000013">
    <property type="protein sequence ID" value="KAL3347480.1"/>
    <property type="molecule type" value="Genomic_DNA"/>
</dbReference>
<dbReference type="PANTHER" id="PTHR10366:SF852">
    <property type="entry name" value="CINNAMOYL-COA REDUCTASE CAD2"/>
    <property type="match status" value="1"/>
</dbReference>
<evidence type="ECO:0000256" key="1">
    <source>
        <dbReference type="ARBA" id="ARBA00022857"/>
    </source>
</evidence>
<dbReference type="InterPro" id="IPR008030">
    <property type="entry name" value="NmrA-like"/>
</dbReference>
<dbReference type="InterPro" id="IPR050425">
    <property type="entry name" value="NAD(P)_dehydrat-like"/>
</dbReference>
<proteinExistence type="predicted"/>
<organism evidence="4 5">
    <name type="scientific">Solanum stoloniferum</name>
    <dbReference type="NCBI Taxonomy" id="62892"/>
    <lineage>
        <taxon>Eukaryota</taxon>
        <taxon>Viridiplantae</taxon>
        <taxon>Streptophyta</taxon>
        <taxon>Embryophyta</taxon>
        <taxon>Tracheophyta</taxon>
        <taxon>Spermatophyta</taxon>
        <taxon>Magnoliopsida</taxon>
        <taxon>eudicotyledons</taxon>
        <taxon>Gunneridae</taxon>
        <taxon>Pentapetalae</taxon>
        <taxon>asterids</taxon>
        <taxon>lamiids</taxon>
        <taxon>Solanales</taxon>
        <taxon>Solanaceae</taxon>
        <taxon>Solanoideae</taxon>
        <taxon>Solaneae</taxon>
        <taxon>Solanum</taxon>
    </lineage>
</organism>
<keyword evidence="2" id="KW-0560">Oxidoreductase</keyword>
<dbReference type="Gene3D" id="3.40.50.720">
    <property type="entry name" value="NAD(P)-binding Rossmann-like Domain"/>
    <property type="match status" value="1"/>
</dbReference>
<reference evidence="4 5" key="1">
    <citation type="submission" date="2024-05" db="EMBL/GenBank/DDBJ databases">
        <title>De novo assembly of an allotetraploid wild potato.</title>
        <authorList>
            <person name="Hosaka A.J."/>
        </authorList>
    </citation>
    <scope>NUCLEOTIDE SEQUENCE [LARGE SCALE GENOMIC DNA]</scope>
    <source>
        <tissue evidence="4">Young leaves</tissue>
    </source>
</reference>
<name>A0ABD2SUD7_9SOLN</name>
<evidence type="ECO:0000256" key="2">
    <source>
        <dbReference type="ARBA" id="ARBA00023002"/>
    </source>
</evidence>
<dbReference type="SUPFAM" id="SSF51735">
    <property type="entry name" value="NAD(P)-binding Rossmann-fold domains"/>
    <property type="match status" value="1"/>
</dbReference>
<feature type="domain" description="NmrA-like" evidence="3">
    <location>
        <begin position="6"/>
        <end position="98"/>
    </location>
</feature>
<accession>A0ABD2SUD7</accession>
<dbReference type="PANTHER" id="PTHR10366">
    <property type="entry name" value="NAD DEPENDENT EPIMERASE/DEHYDRATASE"/>
    <property type="match status" value="1"/>
</dbReference>